<comment type="similarity">
    <text evidence="2">Belongs to the eukaryotic ribosomal protein P1/P2 family.</text>
</comment>
<feature type="transmembrane region" description="Helical" evidence="6">
    <location>
        <begin position="6"/>
        <end position="25"/>
    </location>
</feature>
<dbReference type="Pfam" id="PF00428">
    <property type="entry name" value="Ribosomal_60s"/>
    <property type="match status" value="1"/>
</dbReference>
<dbReference type="STRING" id="4072.A0A2G3ANC5"/>
<keyword evidence="6" id="KW-0812">Transmembrane</keyword>
<evidence type="ECO:0000256" key="5">
    <source>
        <dbReference type="ARBA" id="ARBA00023274"/>
    </source>
</evidence>
<evidence type="ECO:0000256" key="3">
    <source>
        <dbReference type="ARBA" id="ARBA00011266"/>
    </source>
</evidence>
<accession>A0A2G3ANC5</accession>
<reference evidence="7 8" key="2">
    <citation type="journal article" date="2017" name="Genome Biol.">
        <title>New reference genome sequences of hot pepper reveal the massive evolution of plant disease-resistance genes by retroduplication.</title>
        <authorList>
            <person name="Kim S."/>
            <person name="Park J."/>
            <person name="Yeom S.I."/>
            <person name="Kim Y.M."/>
            <person name="Seo E."/>
            <person name="Kim K.T."/>
            <person name="Kim M.S."/>
            <person name="Lee J.M."/>
            <person name="Cheong K."/>
            <person name="Shin H.S."/>
            <person name="Kim S.B."/>
            <person name="Han K."/>
            <person name="Lee J."/>
            <person name="Park M."/>
            <person name="Lee H.A."/>
            <person name="Lee H.Y."/>
            <person name="Lee Y."/>
            <person name="Oh S."/>
            <person name="Lee J.H."/>
            <person name="Choi E."/>
            <person name="Choi E."/>
            <person name="Lee S.E."/>
            <person name="Jeon J."/>
            <person name="Kim H."/>
            <person name="Choi G."/>
            <person name="Song H."/>
            <person name="Lee J."/>
            <person name="Lee S.C."/>
            <person name="Kwon J.K."/>
            <person name="Lee H.Y."/>
            <person name="Koo N."/>
            <person name="Hong Y."/>
            <person name="Kim R.W."/>
            <person name="Kang W.H."/>
            <person name="Huh J.H."/>
            <person name="Kang B.C."/>
            <person name="Yang T.J."/>
            <person name="Lee Y.H."/>
            <person name="Bennetzen J.L."/>
            <person name="Choi D."/>
        </authorList>
    </citation>
    <scope>NUCLEOTIDE SEQUENCE [LARGE SCALE GENOMIC DNA]</scope>
    <source>
        <strain evidence="8">cv. CM334</strain>
    </source>
</reference>
<dbReference type="InterPro" id="IPR044076">
    <property type="entry name" value="Ribosomal_P2"/>
</dbReference>
<dbReference type="GO" id="GO:0002182">
    <property type="term" value="P:cytoplasmic translational elongation"/>
    <property type="evidence" value="ECO:0007669"/>
    <property type="project" value="InterPro"/>
</dbReference>
<keyword evidence="5" id="KW-0687">Ribonucleoprotein</keyword>
<keyword evidence="8" id="KW-1185">Reference proteome</keyword>
<keyword evidence="6" id="KW-1133">Transmembrane helix</keyword>
<comment type="function">
    <text evidence="1">Plays an important role in the elongation step of protein synthesis.</text>
</comment>
<dbReference type="PANTHER" id="PTHR21141">
    <property type="entry name" value="60S ACIDIC RIBOSOMAL PROTEIN FAMILY MEMBER"/>
    <property type="match status" value="1"/>
</dbReference>
<name>A0A2G3ANC5_CAPAN</name>
<evidence type="ECO:0000256" key="4">
    <source>
        <dbReference type="ARBA" id="ARBA00022980"/>
    </source>
</evidence>
<gene>
    <name evidence="7" type="ORF">T459_03623</name>
</gene>
<dbReference type="Gene3D" id="1.10.10.1410">
    <property type="match status" value="1"/>
</dbReference>
<dbReference type="GO" id="GO:0003735">
    <property type="term" value="F:structural constituent of ribosome"/>
    <property type="evidence" value="ECO:0007669"/>
    <property type="project" value="InterPro"/>
</dbReference>
<organism evidence="7 8">
    <name type="scientific">Capsicum annuum</name>
    <name type="common">Capsicum pepper</name>
    <dbReference type="NCBI Taxonomy" id="4072"/>
    <lineage>
        <taxon>Eukaryota</taxon>
        <taxon>Viridiplantae</taxon>
        <taxon>Streptophyta</taxon>
        <taxon>Embryophyta</taxon>
        <taxon>Tracheophyta</taxon>
        <taxon>Spermatophyta</taxon>
        <taxon>Magnoliopsida</taxon>
        <taxon>eudicotyledons</taxon>
        <taxon>Gunneridae</taxon>
        <taxon>Pentapetalae</taxon>
        <taxon>asterids</taxon>
        <taxon>lamiids</taxon>
        <taxon>Solanales</taxon>
        <taxon>Solanaceae</taxon>
        <taxon>Solanoideae</taxon>
        <taxon>Capsiceae</taxon>
        <taxon>Capsicum</taxon>
    </lineage>
</organism>
<evidence type="ECO:0000256" key="1">
    <source>
        <dbReference type="ARBA" id="ARBA00003362"/>
    </source>
</evidence>
<dbReference type="AlphaFoldDB" id="A0A2G3ANC5"/>
<evidence type="ECO:0000313" key="7">
    <source>
        <dbReference type="EMBL" id="PHT95741.1"/>
    </source>
</evidence>
<keyword evidence="4 7" id="KW-0689">Ribosomal protein</keyword>
<keyword evidence="6" id="KW-0472">Membrane</keyword>
<comment type="subunit">
    <text evidence="3">P1 and P2 exist as dimers at the large ribosomal subunit.</text>
</comment>
<feature type="transmembrane region" description="Helical" evidence="6">
    <location>
        <begin position="132"/>
        <end position="153"/>
    </location>
</feature>
<dbReference type="InterPro" id="IPR038716">
    <property type="entry name" value="P1/P2_N_sf"/>
</dbReference>
<dbReference type="Gramene" id="PHT95741">
    <property type="protein sequence ID" value="PHT95741"/>
    <property type="gene ID" value="T459_03623"/>
</dbReference>
<reference evidence="7 8" key="1">
    <citation type="journal article" date="2014" name="Nat. Genet.">
        <title>Genome sequence of the hot pepper provides insights into the evolution of pungency in Capsicum species.</title>
        <authorList>
            <person name="Kim S."/>
            <person name="Park M."/>
            <person name="Yeom S.I."/>
            <person name="Kim Y.M."/>
            <person name="Lee J.M."/>
            <person name="Lee H.A."/>
            <person name="Seo E."/>
            <person name="Choi J."/>
            <person name="Cheong K."/>
            <person name="Kim K.T."/>
            <person name="Jung K."/>
            <person name="Lee G.W."/>
            <person name="Oh S.K."/>
            <person name="Bae C."/>
            <person name="Kim S.B."/>
            <person name="Lee H.Y."/>
            <person name="Kim S.Y."/>
            <person name="Kim M.S."/>
            <person name="Kang B.C."/>
            <person name="Jo Y.D."/>
            <person name="Yang H.B."/>
            <person name="Jeong H.J."/>
            <person name="Kang W.H."/>
            <person name="Kwon J.K."/>
            <person name="Shin C."/>
            <person name="Lim J.Y."/>
            <person name="Park J.H."/>
            <person name="Huh J.H."/>
            <person name="Kim J.S."/>
            <person name="Kim B.D."/>
            <person name="Cohen O."/>
            <person name="Paran I."/>
            <person name="Suh M.C."/>
            <person name="Lee S.B."/>
            <person name="Kim Y.K."/>
            <person name="Shin Y."/>
            <person name="Noh S.J."/>
            <person name="Park J."/>
            <person name="Seo Y.S."/>
            <person name="Kwon S.Y."/>
            <person name="Kim H.A."/>
            <person name="Park J.M."/>
            <person name="Kim H.J."/>
            <person name="Choi S.B."/>
            <person name="Bosland P.W."/>
            <person name="Reeves G."/>
            <person name="Jo S.H."/>
            <person name="Lee B.W."/>
            <person name="Cho H.T."/>
            <person name="Choi H.S."/>
            <person name="Lee M.S."/>
            <person name="Yu Y."/>
            <person name="Do Choi Y."/>
            <person name="Park B.S."/>
            <person name="van Deynze A."/>
            <person name="Ashrafi H."/>
            <person name="Hill T."/>
            <person name="Kim W.T."/>
            <person name="Pai H.S."/>
            <person name="Ahn H.K."/>
            <person name="Yeam I."/>
            <person name="Giovannoni J.J."/>
            <person name="Rose J.K."/>
            <person name="Sorensen I."/>
            <person name="Lee S.J."/>
            <person name="Kim R.W."/>
            <person name="Choi I.Y."/>
            <person name="Choi B.S."/>
            <person name="Lim J.S."/>
            <person name="Lee Y.H."/>
            <person name="Choi D."/>
        </authorList>
    </citation>
    <scope>NUCLEOTIDE SEQUENCE [LARGE SCALE GENOMIC DNA]</scope>
    <source>
        <strain evidence="8">cv. CM334</strain>
    </source>
</reference>
<dbReference type="Proteomes" id="UP000222542">
    <property type="component" value="Unassembled WGS sequence"/>
</dbReference>
<protein>
    <submittedName>
        <fullName evidence="7">60S acidic ribosomal protein P2</fullName>
    </submittedName>
</protein>
<comment type="caution">
    <text evidence="7">The sequence shown here is derived from an EMBL/GenBank/DDBJ whole genome shotgun (WGS) entry which is preliminary data.</text>
</comment>
<dbReference type="PANTHER" id="PTHR21141:SF5">
    <property type="entry name" value="LARGE RIBOSOMAL SUBUNIT PROTEIN P2"/>
    <property type="match status" value="1"/>
</dbReference>
<proteinExistence type="inferred from homology"/>
<dbReference type="CDD" id="cd05833">
    <property type="entry name" value="Ribosomal_P2"/>
    <property type="match status" value="1"/>
</dbReference>
<dbReference type="GO" id="GO:0022625">
    <property type="term" value="C:cytosolic large ribosomal subunit"/>
    <property type="evidence" value="ECO:0007669"/>
    <property type="project" value="InterPro"/>
</dbReference>
<evidence type="ECO:0000313" key="8">
    <source>
        <dbReference type="Proteomes" id="UP000222542"/>
    </source>
</evidence>
<evidence type="ECO:0000256" key="2">
    <source>
        <dbReference type="ARBA" id="ARBA00005436"/>
    </source>
</evidence>
<dbReference type="EMBL" id="AYRZ02000001">
    <property type="protein sequence ID" value="PHT95741.1"/>
    <property type="molecule type" value="Genomic_DNA"/>
</dbReference>
<sequence>MTNFQRISHVAAMVVVALLLGGNIVLSNMAAEDGMSFRVMAAYRWIFSTAFLGPMARSSDENLTKQFRMFEAAPHDSREAPAKKPPPDYCFLSSIGADADDDRIELLLSQVKGKDITELITSGRKKLASVPAGSGGAVAVAVLVGGAAAAPVAEEKKKEKRNLMRTWDVIPISV</sequence>
<evidence type="ECO:0000256" key="6">
    <source>
        <dbReference type="SAM" id="Phobius"/>
    </source>
</evidence>